<name>Q3A2B1_SYNC1</name>
<dbReference type="eggNOG" id="COG2607">
    <property type="taxonomic scope" value="Bacteria"/>
</dbReference>
<dbReference type="Pfam" id="PF05673">
    <property type="entry name" value="DUF815"/>
    <property type="match status" value="2"/>
</dbReference>
<gene>
    <name evidence="1" type="ordered locus">Pcar_2257</name>
</gene>
<dbReference type="PANTHER" id="PTHR42935:SF1">
    <property type="entry name" value="SLR0930 PROTEIN"/>
    <property type="match status" value="1"/>
</dbReference>
<dbReference type="KEGG" id="pca:Pcar_2257"/>
<evidence type="ECO:0000313" key="2">
    <source>
        <dbReference type="Proteomes" id="UP000002534"/>
    </source>
</evidence>
<dbReference type="EMBL" id="CP000142">
    <property type="protein sequence ID" value="ABA89496.1"/>
    <property type="molecule type" value="Genomic_DNA"/>
</dbReference>
<evidence type="ECO:0000313" key="1">
    <source>
        <dbReference type="EMBL" id="ABA89496.1"/>
    </source>
</evidence>
<dbReference type="SUPFAM" id="SSF52540">
    <property type="entry name" value="P-loop containing nucleoside triphosphate hydrolases"/>
    <property type="match status" value="1"/>
</dbReference>
<reference evidence="1 2" key="2">
    <citation type="journal article" date="2012" name="BMC Genomics">
        <title>The genome of Pelobacter carbinolicus reveals surprising metabolic capabilities and physiological features.</title>
        <authorList>
            <person name="Aklujkar M."/>
            <person name="Haveman S.A."/>
            <person name="Didonato R.Jr."/>
            <person name="Chertkov O."/>
            <person name="Han C.S."/>
            <person name="Land M.L."/>
            <person name="Brown P."/>
            <person name="Lovley D.R."/>
        </authorList>
    </citation>
    <scope>NUCLEOTIDE SEQUENCE [LARGE SCALE GENOMIC DNA]</scope>
    <source>
        <strain evidence="2">DSM 2380 / NBRC 103641 / GraBd1</strain>
    </source>
</reference>
<dbReference type="Proteomes" id="UP000002534">
    <property type="component" value="Chromosome"/>
</dbReference>
<accession>Q3A2B1</accession>
<protein>
    <submittedName>
        <fullName evidence="1">ATPase DUF815, putative</fullName>
    </submittedName>
</protein>
<dbReference type="InterPro" id="IPR027417">
    <property type="entry name" value="P-loop_NTPase"/>
</dbReference>
<organism evidence="1 2">
    <name type="scientific">Syntrophotalea carbinolica (strain DSM 2380 / NBRC 103641 / GraBd1)</name>
    <name type="common">Pelobacter carbinolicus</name>
    <dbReference type="NCBI Taxonomy" id="338963"/>
    <lineage>
        <taxon>Bacteria</taxon>
        <taxon>Pseudomonadati</taxon>
        <taxon>Thermodesulfobacteriota</taxon>
        <taxon>Desulfuromonadia</taxon>
        <taxon>Desulfuromonadales</taxon>
        <taxon>Syntrophotaleaceae</taxon>
        <taxon>Syntrophotalea</taxon>
    </lineage>
</organism>
<keyword evidence="2" id="KW-1185">Reference proteome</keyword>
<dbReference type="InterPro" id="IPR008533">
    <property type="entry name" value="DUF815"/>
</dbReference>
<dbReference type="AlphaFoldDB" id="Q3A2B1"/>
<proteinExistence type="predicted"/>
<dbReference type="RefSeq" id="WP_011342013.1">
    <property type="nucleotide sequence ID" value="NC_007498.2"/>
</dbReference>
<sequence length="286" mass="32777">MDFNALDIDWEYLLERMEHFLDLGEEYLTRTLIDYQAEPQLFQQDLAFRWVSYRQTGYFEAATFSDMPQHANLLGMQDILVPLCQNTKQFVRGLPCNNILIRGDAGNGKRSAIKGLLAKYAGDGLRLIEVHREDLQQLTSISNELRNFPFFFILLCCDLLEPTEYAHFRELRDFLQGGIETRPGNILIYATDTSAPDSISGKSLDIEQGFGMILDMAPMQQAIYLDICRHLAQQHNLPLSAETLKQAALKWAESRKTLSGLMAHQFIDDQVGRWRMKQKTTHTPPS</sequence>
<dbReference type="PANTHER" id="PTHR42935">
    <property type="entry name" value="SLR0930 PROTEIN"/>
    <property type="match status" value="1"/>
</dbReference>
<dbReference type="STRING" id="338963.Pcar_2257"/>
<dbReference type="OrthoDB" id="9812140at2"/>
<dbReference type="HOGENOM" id="CLU_972706_0_0_7"/>
<reference evidence="2" key="1">
    <citation type="submission" date="2005-10" db="EMBL/GenBank/DDBJ databases">
        <title>Complete sequence of Pelobacter carbinolicus DSM 2380.</title>
        <authorList>
            <person name="Copeland A."/>
            <person name="Lucas S."/>
            <person name="Lapidus A."/>
            <person name="Barry K."/>
            <person name="Detter J.C."/>
            <person name="Glavina T."/>
            <person name="Hammon N."/>
            <person name="Israni S."/>
            <person name="Pitluck S."/>
            <person name="Chertkov O."/>
            <person name="Schmutz J."/>
            <person name="Larimer F."/>
            <person name="Land M."/>
            <person name="Kyrpides N."/>
            <person name="Ivanova N."/>
            <person name="Richardson P."/>
        </authorList>
    </citation>
    <scope>NUCLEOTIDE SEQUENCE [LARGE SCALE GENOMIC DNA]</scope>
    <source>
        <strain evidence="2">DSM 2380 / NBRC 103641 / GraBd1</strain>
    </source>
</reference>